<evidence type="ECO:0000313" key="1">
    <source>
        <dbReference type="EMBL" id="MBN3280109.1"/>
    </source>
</evidence>
<feature type="non-terminal residue" evidence="1">
    <location>
        <position position="136"/>
    </location>
</feature>
<keyword evidence="2" id="KW-1185">Reference proteome</keyword>
<feature type="non-terminal residue" evidence="1">
    <location>
        <position position="1"/>
    </location>
</feature>
<dbReference type="PANTHER" id="PTHR45913">
    <property type="entry name" value="EPM2A-INTERACTING PROTEIN 1"/>
    <property type="match status" value="1"/>
</dbReference>
<organism evidence="1 2">
    <name type="scientific">Polyodon spathula</name>
    <name type="common">North American paddlefish</name>
    <name type="synonym">Squalus spathula</name>
    <dbReference type="NCBI Taxonomy" id="7913"/>
    <lineage>
        <taxon>Eukaryota</taxon>
        <taxon>Metazoa</taxon>
        <taxon>Chordata</taxon>
        <taxon>Craniata</taxon>
        <taxon>Vertebrata</taxon>
        <taxon>Euteleostomi</taxon>
        <taxon>Actinopterygii</taxon>
        <taxon>Chondrostei</taxon>
        <taxon>Acipenseriformes</taxon>
        <taxon>Polyodontidae</taxon>
        <taxon>Polyodon</taxon>
    </lineage>
</organism>
<proteinExistence type="predicted"/>
<evidence type="ECO:0000313" key="2">
    <source>
        <dbReference type="Proteomes" id="UP001166093"/>
    </source>
</evidence>
<gene>
    <name evidence="1" type="primary">Zbed9_1</name>
    <name evidence="1" type="ORF">GTO93_0000141</name>
</gene>
<dbReference type="EMBL" id="JAAWVQ010095737">
    <property type="protein sequence ID" value="MBN3280109.1"/>
    <property type="molecule type" value="Genomic_DNA"/>
</dbReference>
<reference evidence="1" key="1">
    <citation type="journal article" date="2021" name="Cell">
        <title>Tracing the genetic footprints of vertebrate landing in non-teleost ray-finned fishes.</title>
        <authorList>
            <person name="Bi X."/>
            <person name="Wang K."/>
            <person name="Yang L."/>
            <person name="Pan H."/>
            <person name="Jiang H."/>
            <person name="Wei Q."/>
            <person name="Fang M."/>
            <person name="Yu H."/>
            <person name="Zhu C."/>
            <person name="Cai Y."/>
            <person name="He Y."/>
            <person name="Gan X."/>
            <person name="Zeng H."/>
            <person name="Yu D."/>
            <person name="Zhu Y."/>
            <person name="Jiang H."/>
            <person name="Qiu Q."/>
            <person name="Yang H."/>
            <person name="Zhang Y.E."/>
            <person name="Wang W."/>
            <person name="Zhu M."/>
            <person name="He S."/>
            <person name="Zhang G."/>
        </authorList>
    </citation>
    <scope>NUCLEOTIDE SEQUENCE</scope>
    <source>
        <strain evidence="1">Pddl_001</strain>
    </source>
</reference>
<sequence>DIAEDIKHQLLERIKGSPWFDLQVDESTDGINMAMALSLPKNTTGVEIFRVLDEYVSSKLNWKFCVGDCTDEAAAMTGRLSGPTTRIKAVAIECKSTYCIIHCEMLASRKLSPEINDTLRVVVRVVNHIKVNALTV</sequence>
<protein>
    <submittedName>
        <fullName evidence="1">SCND3 protein</fullName>
    </submittedName>
</protein>
<dbReference type="Proteomes" id="UP001166093">
    <property type="component" value="Unassembled WGS sequence"/>
</dbReference>
<accession>A0ABS2Y121</accession>
<name>A0ABS2Y121_POLSP</name>
<comment type="caution">
    <text evidence="1">The sequence shown here is derived from an EMBL/GenBank/DDBJ whole genome shotgun (WGS) entry which is preliminary data.</text>
</comment>
<dbReference type="PANTHER" id="PTHR45913:SF19">
    <property type="entry name" value="LOW QUALITY PROTEIN: ZINC FINGER BED DOMAIN-CONTAINING PROTEIN 5-LIKE"/>
    <property type="match status" value="1"/>
</dbReference>